<keyword evidence="3" id="KW-1185">Reference proteome</keyword>
<dbReference type="AlphaFoldDB" id="A0A4C1ZCV1"/>
<organism evidence="2 3">
    <name type="scientific">Eumeta variegata</name>
    <name type="common">Bagworm moth</name>
    <name type="synonym">Eumeta japonica</name>
    <dbReference type="NCBI Taxonomy" id="151549"/>
    <lineage>
        <taxon>Eukaryota</taxon>
        <taxon>Metazoa</taxon>
        <taxon>Ecdysozoa</taxon>
        <taxon>Arthropoda</taxon>
        <taxon>Hexapoda</taxon>
        <taxon>Insecta</taxon>
        <taxon>Pterygota</taxon>
        <taxon>Neoptera</taxon>
        <taxon>Endopterygota</taxon>
        <taxon>Lepidoptera</taxon>
        <taxon>Glossata</taxon>
        <taxon>Ditrysia</taxon>
        <taxon>Tineoidea</taxon>
        <taxon>Psychidae</taxon>
        <taxon>Oiketicinae</taxon>
        <taxon>Eumeta</taxon>
    </lineage>
</organism>
<accession>A0A4C1ZCV1</accession>
<dbReference type="EMBL" id="BGZK01001678">
    <property type="protein sequence ID" value="GBP84435.1"/>
    <property type="molecule type" value="Genomic_DNA"/>
</dbReference>
<evidence type="ECO:0000313" key="2">
    <source>
        <dbReference type="EMBL" id="GBP84435.1"/>
    </source>
</evidence>
<feature type="region of interest" description="Disordered" evidence="1">
    <location>
        <begin position="145"/>
        <end position="169"/>
    </location>
</feature>
<name>A0A4C1ZCV1_EUMVA</name>
<proteinExistence type="predicted"/>
<evidence type="ECO:0000256" key="1">
    <source>
        <dbReference type="SAM" id="MobiDB-lite"/>
    </source>
</evidence>
<protein>
    <submittedName>
        <fullName evidence="2">Uncharacterized protein</fullName>
    </submittedName>
</protein>
<evidence type="ECO:0000313" key="3">
    <source>
        <dbReference type="Proteomes" id="UP000299102"/>
    </source>
</evidence>
<reference evidence="2 3" key="1">
    <citation type="journal article" date="2019" name="Commun. Biol.">
        <title>The bagworm genome reveals a unique fibroin gene that provides high tensile strength.</title>
        <authorList>
            <person name="Kono N."/>
            <person name="Nakamura H."/>
            <person name="Ohtoshi R."/>
            <person name="Tomita M."/>
            <person name="Numata K."/>
            <person name="Arakawa K."/>
        </authorList>
    </citation>
    <scope>NUCLEOTIDE SEQUENCE [LARGE SCALE GENOMIC DNA]</scope>
</reference>
<comment type="caution">
    <text evidence="2">The sequence shown here is derived from an EMBL/GenBank/DDBJ whole genome shotgun (WGS) entry which is preliminary data.</text>
</comment>
<sequence>MTQSKRGFGENISLKEHISEIAPVTPSNSSGASFLFVLPSNLVEVLAARRRRRLLDKLIGLLSPQSPRDPAPPGARRRRRHALLSRHGKLLINSFIRGDVTFRRRPTKESPGGAGRRLIYQSDTQSNNTIKLCFRKILENNSPFKFSGRRRERGHEESSRQRCPLPANQ</sequence>
<dbReference type="Proteomes" id="UP000299102">
    <property type="component" value="Unassembled WGS sequence"/>
</dbReference>
<gene>
    <name evidence="2" type="ORF">EVAR_86431_1</name>
</gene>